<dbReference type="Gene3D" id="3.30.420.40">
    <property type="match status" value="3"/>
</dbReference>
<dbReference type="AlphaFoldDB" id="A0A0G0LQC2"/>
<evidence type="ECO:0000313" key="2">
    <source>
        <dbReference type="EMBL" id="KKQ93267.1"/>
    </source>
</evidence>
<evidence type="ECO:0000256" key="1">
    <source>
        <dbReference type="ARBA" id="ARBA00006479"/>
    </source>
</evidence>
<sequence>MSKQVLAIDVGGSKIAYGIIDGEGNITEDDRLAIEYWDAAEIVKKVKFLIKSWEPKVKAVGLGFPGIVNPYESEIVYDENSQKYEINLDTDLPIAMDNDSNLSAIGERWLGAAADVDNFVFIKLGDGIGSGLFLDGHLYRGSHYSSGEIKEIVTSNKNLDCISGYNFPGEFDADDKGSLSFIAEQLSQGIQSIAAVVDPTTIIIGGSRGVKIWPYIAEELREKVKHLNISIQPSTLGADAGLLGAARLALDKLDNKLT</sequence>
<evidence type="ECO:0000313" key="3">
    <source>
        <dbReference type="Proteomes" id="UP000034207"/>
    </source>
</evidence>
<proteinExistence type="inferred from homology"/>
<dbReference type="PANTHER" id="PTHR18964:SF149">
    <property type="entry name" value="BIFUNCTIONAL UDP-N-ACETYLGLUCOSAMINE 2-EPIMERASE_N-ACETYLMANNOSAMINE KINASE"/>
    <property type="match status" value="1"/>
</dbReference>
<gene>
    <name evidence="2" type="ORF">UT18_C0023G0005</name>
</gene>
<comment type="caution">
    <text evidence="2">The sequence shown here is derived from an EMBL/GenBank/DDBJ whole genome shotgun (WGS) entry which is preliminary data.</text>
</comment>
<dbReference type="InterPro" id="IPR000600">
    <property type="entry name" value="ROK"/>
</dbReference>
<organism evidence="2 3">
    <name type="scientific">candidate division CPR2 bacterium GW2011_GWC2_39_10</name>
    <dbReference type="NCBI Taxonomy" id="1618345"/>
    <lineage>
        <taxon>Bacteria</taxon>
        <taxon>Bacteria division CPR2</taxon>
    </lineage>
</organism>
<dbReference type="STRING" id="1618345.UT18_C0023G0005"/>
<reference evidence="2 3" key="1">
    <citation type="journal article" date="2015" name="Nature">
        <title>rRNA introns, odd ribosomes, and small enigmatic genomes across a large radiation of phyla.</title>
        <authorList>
            <person name="Brown C.T."/>
            <person name="Hug L.A."/>
            <person name="Thomas B.C."/>
            <person name="Sharon I."/>
            <person name="Castelle C.J."/>
            <person name="Singh A."/>
            <person name="Wilkins M.J."/>
            <person name="Williams K.H."/>
            <person name="Banfield J.F."/>
        </authorList>
    </citation>
    <scope>NUCLEOTIDE SEQUENCE [LARGE SCALE GENOMIC DNA]</scope>
</reference>
<dbReference type="SUPFAM" id="SSF53067">
    <property type="entry name" value="Actin-like ATPase domain"/>
    <property type="match status" value="1"/>
</dbReference>
<dbReference type="GO" id="GO:0016301">
    <property type="term" value="F:kinase activity"/>
    <property type="evidence" value="ECO:0007669"/>
    <property type="project" value="UniProtKB-KW"/>
</dbReference>
<dbReference type="Proteomes" id="UP000034207">
    <property type="component" value="Unassembled WGS sequence"/>
</dbReference>
<dbReference type="Pfam" id="PF00480">
    <property type="entry name" value="ROK"/>
    <property type="match status" value="1"/>
</dbReference>
<protein>
    <submittedName>
        <fullName evidence="2">N-acetyl-D-glucosamine kinase GlcNAc kinase</fullName>
    </submittedName>
</protein>
<dbReference type="EMBL" id="LBVV01000023">
    <property type="protein sequence ID" value="KKQ93267.1"/>
    <property type="molecule type" value="Genomic_DNA"/>
</dbReference>
<keyword evidence="2" id="KW-0808">Transferase</keyword>
<dbReference type="InterPro" id="IPR043129">
    <property type="entry name" value="ATPase_NBD"/>
</dbReference>
<name>A0A0G0LQC2_UNCC2</name>
<dbReference type="CDD" id="cd23763">
    <property type="entry name" value="ASKHA_ATPase_ROK"/>
    <property type="match status" value="1"/>
</dbReference>
<accession>A0A0G0LQC2</accession>
<comment type="similarity">
    <text evidence="1">Belongs to the ROK (NagC/XylR) family.</text>
</comment>
<dbReference type="PANTHER" id="PTHR18964">
    <property type="entry name" value="ROK (REPRESSOR, ORF, KINASE) FAMILY"/>
    <property type="match status" value="1"/>
</dbReference>
<keyword evidence="2" id="KW-0418">Kinase</keyword>